<gene>
    <name evidence="1" type="ORF">SAMN05216561_11478</name>
</gene>
<dbReference type="Proteomes" id="UP000198649">
    <property type="component" value="Unassembled WGS sequence"/>
</dbReference>
<reference evidence="1 2" key="1">
    <citation type="submission" date="2016-10" db="EMBL/GenBank/DDBJ databases">
        <authorList>
            <person name="de Groot N.N."/>
        </authorList>
    </citation>
    <scope>NUCLEOTIDE SEQUENCE [LARGE SCALE GENOMIC DNA]</scope>
    <source>
        <strain evidence="1 2">CGMCC 1.11156</strain>
    </source>
</reference>
<protein>
    <submittedName>
        <fullName evidence="1">Uncharacterized protein</fullName>
    </submittedName>
</protein>
<sequence>MSAALSGSASPTAAASSEHAVELHWMLGIDVAMNTGYGIPVPALCGAWIDPDEQLAANLTSGRTGTTYSSCWLCDALHALRDLDGPTD</sequence>
<accession>A0A1I3LT04</accession>
<organism evidence="1 2">
    <name type="scientific">Nocardioides psychrotolerans</name>
    <dbReference type="NCBI Taxonomy" id="1005945"/>
    <lineage>
        <taxon>Bacteria</taxon>
        <taxon>Bacillati</taxon>
        <taxon>Actinomycetota</taxon>
        <taxon>Actinomycetes</taxon>
        <taxon>Propionibacteriales</taxon>
        <taxon>Nocardioidaceae</taxon>
        <taxon>Nocardioides</taxon>
    </lineage>
</organism>
<evidence type="ECO:0000313" key="2">
    <source>
        <dbReference type="Proteomes" id="UP000198649"/>
    </source>
</evidence>
<evidence type="ECO:0000313" key="1">
    <source>
        <dbReference type="EMBL" id="SFI87813.1"/>
    </source>
</evidence>
<dbReference type="AlphaFoldDB" id="A0A1I3LT04"/>
<proteinExistence type="predicted"/>
<name>A0A1I3LT04_9ACTN</name>
<keyword evidence="2" id="KW-1185">Reference proteome</keyword>
<dbReference type="EMBL" id="FOQG01000014">
    <property type="protein sequence ID" value="SFI87813.1"/>
    <property type="molecule type" value="Genomic_DNA"/>
</dbReference>